<evidence type="ECO:0000313" key="3">
    <source>
        <dbReference type="Proteomes" id="UP000831156"/>
    </source>
</evidence>
<feature type="compositionally biased region" description="Basic and acidic residues" evidence="1">
    <location>
        <begin position="1"/>
        <end position="11"/>
    </location>
</feature>
<feature type="compositionally biased region" description="Basic and acidic residues" evidence="1">
    <location>
        <begin position="94"/>
        <end position="104"/>
    </location>
</feature>
<organism evidence="2 3">
    <name type="scientific">Plasmodium gaboni</name>
    <dbReference type="NCBI Taxonomy" id="647221"/>
    <lineage>
        <taxon>Eukaryota</taxon>
        <taxon>Sar</taxon>
        <taxon>Alveolata</taxon>
        <taxon>Apicomplexa</taxon>
        <taxon>Aconoidasida</taxon>
        <taxon>Haemosporida</taxon>
        <taxon>Plasmodiidae</taxon>
        <taxon>Plasmodium</taxon>
        <taxon>Plasmodium (Laverania)</taxon>
    </lineage>
</organism>
<protein>
    <submittedName>
        <fullName evidence="2">Uncharacterized protein</fullName>
    </submittedName>
</protein>
<feature type="region of interest" description="Disordered" evidence="1">
    <location>
        <begin position="1"/>
        <end position="45"/>
    </location>
</feature>
<reference evidence="2" key="1">
    <citation type="submission" date="2016-09" db="EMBL/GenBank/DDBJ databases">
        <authorList>
            <consortium name="Pathogen Informatics"/>
            <person name="Sun Q."/>
            <person name="Inoue M."/>
        </authorList>
    </citation>
    <scope>NUCLEOTIDE SEQUENCE</scope>
</reference>
<evidence type="ECO:0000256" key="1">
    <source>
        <dbReference type="SAM" id="MobiDB-lite"/>
    </source>
</evidence>
<proteinExistence type="predicted"/>
<feature type="compositionally biased region" description="Basic and acidic residues" evidence="1">
    <location>
        <begin position="20"/>
        <end position="31"/>
    </location>
</feature>
<gene>
    <name evidence="2" type="ORF">PGABG01_1122200</name>
</gene>
<feature type="region of interest" description="Disordered" evidence="1">
    <location>
        <begin position="63"/>
        <end position="130"/>
    </location>
</feature>
<feature type="compositionally biased region" description="Low complexity" evidence="1">
    <location>
        <begin position="107"/>
        <end position="122"/>
    </location>
</feature>
<name>A0ABY1UP46_9APIC</name>
<dbReference type="EMBL" id="LT969434">
    <property type="protein sequence ID" value="SOV15680.1"/>
    <property type="molecule type" value="Genomic_DNA"/>
</dbReference>
<dbReference type="Proteomes" id="UP000831156">
    <property type="component" value="Chromosome 11"/>
</dbReference>
<keyword evidence="3" id="KW-1185">Reference proteome</keyword>
<evidence type="ECO:0000313" key="2">
    <source>
        <dbReference type="EMBL" id="SOV15680.1"/>
    </source>
</evidence>
<sequence>MADNNIDKNESDSSCINASDEQKSSEEKDNQGETSAMPNVNENVNENNSSFFTKCFSKIVNFSSNTPEKNVPVENEENNNEVKEYNTNENNYNRYDDEKDKKLEGFNNNINNNDNNNNNNNNLKGDDEKNSHVGDGHTHFNKEEMINEISKFNKNELNLNRGEIYLNDKECSFISYIILSSEFRFYPIEEMKKKKRRDTLKIDDTINLIDTKRIKFDNNNNNNMNKIEIRKKENVTDVDVDADKSNNYHLNENKNINNSEDILKKEDEEEENLKKEGGDLLMKGNNVDKMLLDDIDINKSPRYDKIMDAEERDKLELFDEILIHIKRNFYEKILNIETNFKNLENQIEDNHSFHFRCIIEKLKNRKYDNILYIYNDIYLYHNNLLFLSKPSSYTWMKLHELSTQITNTISDIHHKKYMQKPNRKLYHIDKEEKEKKDKKKEVLKDHEKMEFCINEEEKLAFQLLLSKLNQDTHFELFRKFKNKAVWKTLEGGEIELDDKLTRADVFREMYNWCKFQLEMKNKKSELSDSESDSSKDSY</sequence>
<accession>A0ABY1UP46</accession>